<dbReference type="Pfam" id="PF00355">
    <property type="entry name" value="Rieske"/>
    <property type="match status" value="1"/>
</dbReference>
<dbReference type="Gene3D" id="1.20.5.510">
    <property type="entry name" value="Single helix bin"/>
    <property type="match status" value="1"/>
</dbReference>
<evidence type="ECO:0000256" key="3">
    <source>
        <dbReference type="ARBA" id="ARBA00010651"/>
    </source>
</evidence>
<dbReference type="GO" id="GO:0005886">
    <property type="term" value="C:plasma membrane"/>
    <property type="evidence" value="ECO:0007669"/>
    <property type="project" value="UniProtKB-SubCell"/>
</dbReference>
<dbReference type="EMBL" id="JAGWCR010000011">
    <property type="protein sequence ID" value="MBS3650874.1"/>
    <property type="molecule type" value="Genomic_DNA"/>
</dbReference>
<keyword evidence="24" id="KW-1185">Reference proteome</keyword>
<evidence type="ECO:0000256" key="4">
    <source>
        <dbReference type="ARBA" id="ARBA00011649"/>
    </source>
</evidence>
<dbReference type="InterPro" id="IPR014349">
    <property type="entry name" value="Rieske_Fe-S_prot"/>
</dbReference>
<dbReference type="PROSITE" id="PS51318">
    <property type="entry name" value="TAT"/>
    <property type="match status" value="1"/>
</dbReference>
<dbReference type="InterPro" id="IPR036922">
    <property type="entry name" value="Rieske_2Fe-2S_sf"/>
</dbReference>
<gene>
    <name evidence="23" type="primary">petA</name>
    <name evidence="23" type="ORF">KEU06_19875</name>
</gene>
<comment type="miscellaneous">
    <text evidence="20">The Rieske protein is a high potential 2Fe-2S protein.</text>
</comment>
<evidence type="ECO:0000256" key="19">
    <source>
        <dbReference type="ARBA" id="ARBA00029351"/>
    </source>
</evidence>
<dbReference type="NCBIfam" id="TIGR01416">
    <property type="entry name" value="Rieske_proteo"/>
    <property type="match status" value="1"/>
</dbReference>
<evidence type="ECO:0000256" key="15">
    <source>
        <dbReference type="ARBA" id="ARBA00023004"/>
    </source>
</evidence>
<comment type="subcellular location">
    <subcellularLocation>
        <location evidence="2">Cell membrane</location>
        <topology evidence="2">Single-pass membrane protein</topology>
    </subcellularLocation>
</comment>
<evidence type="ECO:0000313" key="24">
    <source>
        <dbReference type="Proteomes" id="UP000680348"/>
    </source>
</evidence>
<keyword evidence="7 20" id="KW-0813">Transport</keyword>
<protein>
    <recommendedName>
        <fullName evidence="6 20">Ubiquinol-cytochrome c reductase iron-sulfur subunit</fullName>
        <ecNumber evidence="5 20">7.1.1.8</ecNumber>
    </recommendedName>
</protein>
<dbReference type="InterPro" id="IPR019470">
    <property type="entry name" value="Ubiq_cytC_Rdtase_Fe-S_su_TAT"/>
</dbReference>
<evidence type="ECO:0000256" key="11">
    <source>
        <dbReference type="ARBA" id="ARBA00022723"/>
    </source>
</evidence>
<comment type="function">
    <text evidence="1">Component of the ubiquinol-cytochrome c reductase complex (complex III or cytochrome b-c1 complex), which is a respiratory chain that generates an electrochemical potential coupled to ATP synthesis.</text>
</comment>
<evidence type="ECO:0000256" key="8">
    <source>
        <dbReference type="ARBA" id="ARBA00022475"/>
    </source>
</evidence>
<evidence type="ECO:0000256" key="1">
    <source>
        <dbReference type="ARBA" id="ARBA00002444"/>
    </source>
</evidence>
<keyword evidence="13 20" id="KW-0249">Electron transport</keyword>
<dbReference type="RefSeq" id="WP_188256432.1">
    <property type="nucleotide sequence ID" value="NZ_JABVCF010000011.1"/>
</dbReference>
<evidence type="ECO:0000256" key="12">
    <source>
        <dbReference type="ARBA" id="ARBA00022967"/>
    </source>
</evidence>
<accession>A0A942DZ41</accession>
<keyword evidence="12" id="KW-1278">Translocase</keyword>
<proteinExistence type="inferred from homology"/>
<evidence type="ECO:0000256" key="2">
    <source>
        <dbReference type="ARBA" id="ARBA00004162"/>
    </source>
</evidence>
<dbReference type="PROSITE" id="PS51296">
    <property type="entry name" value="RIESKE"/>
    <property type="match status" value="1"/>
</dbReference>
<sequence length="200" mass="21583">MFRRGVRRKDARSVSAEDTIEPSRRDFLYIATGMAGVVGVGGAVWPFIDQMRPDASTLALATVEVDVAALEPGMSLTAKWRGKPIFIRNRTPEEIEAAKSVPMAELKDPVARNANKAADAPATDEDRSAGDGKENWLVMIGSCTHLGCVPLGQQGDFGGWFCPCHGSHYDTAGRIRKGPAPENLAVPVFQFVSDTKIRIG</sequence>
<evidence type="ECO:0000256" key="14">
    <source>
        <dbReference type="ARBA" id="ARBA00022989"/>
    </source>
</evidence>
<dbReference type="EC" id="7.1.1.8" evidence="5 20"/>
<evidence type="ECO:0000256" key="7">
    <source>
        <dbReference type="ARBA" id="ARBA00022448"/>
    </source>
</evidence>
<dbReference type="InterPro" id="IPR006311">
    <property type="entry name" value="TAT_signal"/>
</dbReference>
<dbReference type="InterPro" id="IPR019546">
    <property type="entry name" value="TAT_signal_bac_arc"/>
</dbReference>
<dbReference type="Proteomes" id="UP000680348">
    <property type="component" value="Unassembled WGS sequence"/>
</dbReference>
<evidence type="ECO:0000259" key="22">
    <source>
        <dbReference type="PROSITE" id="PS51296"/>
    </source>
</evidence>
<evidence type="ECO:0000256" key="16">
    <source>
        <dbReference type="ARBA" id="ARBA00023014"/>
    </source>
</evidence>
<name>A0A942DZ41_9HYPH</name>
<dbReference type="NCBIfam" id="TIGR01409">
    <property type="entry name" value="TAT_signal_seq"/>
    <property type="match status" value="1"/>
</dbReference>
<dbReference type="InterPro" id="IPR005805">
    <property type="entry name" value="Rieske_Fe-S_prot_C"/>
</dbReference>
<dbReference type="Gene3D" id="2.102.10.10">
    <property type="entry name" value="Rieske [2Fe-2S] iron-sulphur domain"/>
    <property type="match status" value="1"/>
</dbReference>
<dbReference type="PANTHER" id="PTHR10134">
    <property type="entry name" value="CYTOCHROME B-C1 COMPLEX SUBUNIT RIESKE, MITOCHONDRIAL"/>
    <property type="match status" value="1"/>
</dbReference>
<dbReference type="SUPFAM" id="SSF50022">
    <property type="entry name" value="ISP domain"/>
    <property type="match status" value="1"/>
</dbReference>
<reference evidence="23" key="1">
    <citation type="submission" date="2021-04" db="EMBL/GenBank/DDBJ databases">
        <title>Pseudaminobacter soli sp. nov., isolated from paddy soil contaminated by heavy metals.</title>
        <authorList>
            <person name="Zhang K."/>
        </authorList>
    </citation>
    <scope>NUCLEOTIDE SEQUENCE</scope>
    <source>
        <strain evidence="23">19-2017</strain>
    </source>
</reference>
<evidence type="ECO:0000256" key="5">
    <source>
        <dbReference type="ARBA" id="ARBA00012951"/>
    </source>
</evidence>
<evidence type="ECO:0000256" key="21">
    <source>
        <dbReference type="RuleBase" id="RU004497"/>
    </source>
</evidence>
<feature type="domain" description="Rieske" evidence="22">
    <location>
        <begin position="131"/>
        <end position="198"/>
    </location>
</feature>
<dbReference type="Pfam" id="PF10399">
    <property type="entry name" value="UCR_Fe-S_N"/>
    <property type="match status" value="1"/>
</dbReference>
<feature type="transmembrane region" description="Helical" evidence="20">
    <location>
        <begin position="27"/>
        <end position="48"/>
    </location>
</feature>
<keyword evidence="14 20" id="KW-1133">Transmembrane helix</keyword>
<evidence type="ECO:0000256" key="10">
    <source>
        <dbReference type="ARBA" id="ARBA00022714"/>
    </source>
</evidence>
<comment type="similarity">
    <text evidence="3">Belongs to the Rieske iron-sulfur protein family.</text>
</comment>
<dbReference type="PRINTS" id="PR00162">
    <property type="entry name" value="RIESKE"/>
</dbReference>
<evidence type="ECO:0000256" key="9">
    <source>
        <dbReference type="ARBA" id="ARBA00022692"/>
    </source>
</evidence>
<keyword evidence="10" id="KW-0001">2Fe-2S</keyword>
<keyword evidence="16" id="KW-0411">Iron-sulfur</keyword>
<evidence type="ECO:0000256" key="13">
    <source>
        <dbReference type="ARBA" id="ARBA00022982"/>
    </source>
</evidence>
<keyword evidence="8" id="KW-1003">Cell membrane</keyword>
<comment type="subunit">
    <text evidence="4 21">The main subunits of complex b-c1 are: cytochrome b, cytochrome c1 and the Rieske protein.</text>
</comment>
<keyword evidence="15" id="KW-0408">Iron</keyword>
<evidence type="ECO:0000256" key="6">
    <source>
        <dbReference type="ARBA" id="ARBA00019816"/>
    </source>
</evidence>
<dbReference type="GO" id="GO:0008121">
    <property type="term" value="F:quinol-cytochrome-c reductase activity"/>
    <property type="evidence" value="ECO:0007669"/>
    <property type="project" value="UniProtKB-EC"/>
</dbReference>
<keyword evidence="18" id="KW-1015">Disulfide bond</keyword>
<dbReference type="GO" id="GO:0051537">
    <property type="term" value="F:2 iron, 2 sulfur cluster binding"/>
    <property type="evidence" value="ECO:0007669"/>
    <property type="project" value="UniProtKB-KW"/>
</dbReference>
<dbReference type="FunFam" id="2.102.10.10:FF:000001">
    <property type="entry name" value="Cytochrome b-c1 complex subunit Rieske, mitochondrial"/>
    <property type="match status" value="1"/>
</dbReference>
<comment type="caution">
    <text evidence="23">The sequence shown here is derived from an EMBL/GenBank/DDBJ whole genome shotgun (WGS) entry which is preliminary data.</text>
</comment>
<organism evidence="23 24">
    <name type="scientific">Pseudaminobacter soli</name>
    <name type="common">ex Zhang et al. 2022</name>
    <dbReference type="NCBI Taxonomy" id="2831468"/>
    <lineage>
        <taxon>Bacteria</taxon>
        <taxon>Pseudomonadati</taxon>
        <taxon>Pseudomonadota</taxon>
        <taxon>Alphaproteobacteria</taxon>
        <taxon>Hyphomicrobiales</taxon>
        <taxon>Phyllobacteriaceae</taxon>
        <taxon>Pseudaminobacter</taxon>
    </lineage>
</organism>
<comment type="cofactor">
    <cofactor evidence="20">
        <name>[2Fe-2S] cluster</name>
        <dbReference type="ChEBI" id="CHEBI:190135"/>
    </cofactor>
    <text evidence="20">Binds 1 [2Fe-2S] cluster per subunit.</text>
</comment>
<keyword evidence="17 20" id="KW-0472">Membrane</keyword>
<keyword evidence="9 20" id="KW-0812">Transmembrane</keyword>
<dbReference type="InterPro" id="IPR017941">
    <property type="entry name" value="Rieske_2Fe-2S"/>
</dbReference>
<evidence type="ECO:0000256" key="18">
    <source>
        <dbReference type="ARBA" id="ARBA00023157"/>
    </source>
</evidence>
<dbReference type="AlphaFoldDB" id="A0A942DZ41"/>
<dbReference type="GO" id="GO:0046872">
    <property type="term" value="F:metal ion binding"/>
    <property type="evidence" value="ECO:0007669"/>
    <property type="project" value="UniProtKB-KW"/>
</dbReference>
<evidence type="ECO:0000256" key="17">
    <source>
        <dbReference type="ARBA" id="ARBA00023136"/>
    </source>
</evidence>
<comment type="catalytic activity">
    <reaction evidence="19 20">
        <text>a quinol + 2 Fe(III)-[cytochrome c](out) = a quinone + 2 Fe(II)-[cytochrome c](out) + 2 H(+)(out)</text>
        <dbReference type="Rhea" id="RHEA:11484"/>
        <dbReference type="Rhea" id="RHEA-COMP:10350"/>
        <dbReference type="Rhea" id="RHEA-COMP:14399"/>
        <dbReference type="ChEBI" id="CHEBI:15378"/>
        <dbReference type="ChEBI" id="CHEBI:24646"/>
        <dbReference type="ChEBI" id="CHEBI:29033"/>
        <dbReference type="ChEBI" id="CHEBI:29034"/>
        <dbReference type="ChEBI" id="CHEBI:132124"/>
        <dbReference type="EC" id="7.1.1.8"/>
    </reaction>
</comment>
<evidence type="ECO:0000313" key="23">
    <source>
        <dbReference type="EMBL" id="MBS3650874.1"/>
    </source>
</evidence>
<dbReference type="InterPro" id="IPR006317">
    <property type="entry name" value="Ubiquinol_cyt_c_Rdtase_Fe-S-su"/>
</dbReference>
<evidence type="ECO:0000256" key="20">
    <source>
        <dbReference type="RuleBase" id="RU004494"/>
    </source>
</evidence>
<dbReference type="CDD" id="cd03470">
    <property type="entry name" value="Rieske_cytochrome_bc1"/>
    <property type="match status" value="1"/>
</dbReference>
<keyword evidence="11" id="KW-0479">Metal-binding</keyword>